<evidence type="ECO:0000256" key="6">
    <source>
        <dbReference type="ARBA" id="ARBA00023136"/>
    </source>
</evidence>
<name>A0A2N5XW64_9HYPH</name>
<keyword evidence="3" id="KW-1003">Cell membrane</keyword>
<dbReference type="CDD" id="cd06261">
    <property type="entry name" value="TM_PBP2"/>
    <property type="match status" value="1"/>
</dbReference>
<evidence type="ECO:0000259" key="8">
    <source>
        <dbReference type="PROSITE" id="PS50928"/>
    </source>
</evidence>
<proteinExistence type="inferred from homology"/>
<protein>
    <submittedName>
        <fullName evidence="9">ABC transporter permease</fullName>
    </submittedName>
</protein>
<keyword evidence="2 7" id="KW-0813">Transport</keyword>
<feature type="transmembrane region" description="Helical" evidence="7">
    <location>
        <begin position="265"/>
        <end position="284"/>
    </location>
</feature>
<dbReference type="InterPro" id="IPR051393">
    <property type="entry name" value="ABC_transporter_permease"/>
</dbReference>
<dbReference type="GO" id="GO:0005886">
    <property type="term" value="C:plasma membrane"/>
    <property type="evidence" value="ECO:0007669"/>
    <property type="project" value="UniProtKB-SubCell"/>
</dbReference>
<dbReference type="Gene3D" id="1.10.3720.10">
    <property type="entry name" value="MetI-like"/>
    <property type="match status" value="1"/>
</dbReference>
<keyword evidence="6 7" id="KW-0472">Membrane</keyword>
<dbReference type="PANTHER" id="PTHR30193:SF37">
    <property type="entry name" value="INNER MEMBRANE ABC TRANSPORTER PERMEASE PROTEIN YCJO"/>
    <property type="match status" value="1"/>
</dbReference>
<evidence type="ECO:0000256" key="3">
    <source>
        <dbReference type="ARBA" id="ARBA00022475"/>
    </source>
</evidence>
<comment type="caution">
    <text evidence="9">The sequence shown here is derived from an EMBL/GenBank/DDBJ whole genome shotgun (WGS) entry which is preliminary data.</text>
</comment>
<comment type="subcellular location">
    <subcellularLocation>
        <location evidence="1 7">Cell membrane</location>
        <topology evidence="1 7">Multi-pass membrane protein</topology>
    </subcellularLocation>
</comment>
<feature type="transmembrane region" description="Helical" evidence="7">
    <location>
        <begin position="403"/>
        <end position="424"/>
    </location>
</feature>
<gene>
    <name evidence="9" type="ORF">C0081_00445</name>
</gene>
<keyword evidence="5 7" id="KW-1133">Transmembrane helix</keyword>
<dbReference type="PANTHER" id="PTHR30193">
    <property type="entry name" value="ABC TRANSPORTER PERMEASE PROTEIN"/>
    <property type="match status" value="1"/>
</dbReference>
<dbReference type="PROSITE" id="PS50928">
    <property type="entry name" value="ABC_TM1"/>
    <property type="match status" value="1"/>
</dbReference>
<dbReference type="GO" id="GO:0055085">
    <property type="term" value="P:transmembrane transport"/>
    <property type="evidence" value="ECO:0007669"/>
    <property type="project" value="InterPro"/>
</dbReference>
<feature type="transmembrane region" description="Helical" evidence="7">
    <location>
        <begin position="290"/>
        <end position="317"/>
    </location>
</feature>
<feature type="transmembrane region" description="Helical" evidence="7">
    <location>
        <begin position="12"/>
        <end position="36"/>
    </location>
</feature>
<dbReference type="SUPFAM" id="SSF160964">
    <property type="entry name" value="MalF N-terminal region-like"/>
    <property type="match status" value="1"/>
</dbReference>
<feature type="domain" description="ABC transmembrane type-1" evidence="8">
    <location>
        <begin position="203"/>
        <end position="420"/>
    </location>
</feature>
<dbReference type="EMBL" id="PKUQ01000001">
    <property type="protein sequence ID" value="PLW78752.1"/>
    <property type="molecule type" value="Genomic_DNA"/>
</dbReference>
<dbReference type="RefSeq" id="WP_101531837.1">
    <property type="nucleotide sequence ID" value="NZ_JBFHIU010000031.1"/>
</dbReference>
<comment type="similarity">
    <text evidence="7">Belongs to the binding-protein-dependent transport system permease family.</text>
</comment>
<keyword evidence="4 7" id="KW-0812">Transmembrane</keyword>
<evidence type="ECO:0000256" key="1">
    <source>
        <dbReference type="ARBA" id="ARBA00004651"/>
    </source>
</evidence>
<feature type="transmembrane region" description="Helical" evidence="7">
    <location>
        <begin position="346"/>
        <end position="368"/>
    </location>
</feature>
<dbReference type="OrthoDB" id="8275316at2"/>
<evidence type="ECO:0000256" key="2">
    <source>
        <dbReference type="ARBA" id="ARBA00022448"/>
    </source>
</evidence>
<dbReference type="SUPFAM" id="SSF161098">
    <property type="entry name" value="MetI-like"/>
    <property type="match status" value="1"/>
</dbReference>
<evidence type="ECO:0000313" key="9">
    <source>
        <dbReference type="EMBL" id="PLW78752.1"/>
    </source>
</evidence>
<dbReference type="Pfam" id="PF00528">
    <property type="entry name" value="BPD_transp_1"/>
    <property type="match status" value="1"/>
</dbReference>
<feature type="transmembrane region" description="Helical" evidence="7">
    <location>
        <begin position="238"/>
        <end position="258"/>
    </location>
</feature>
<keyword evidence="10" id="KW-1185">Reference proteome</keyword>
<evidence type="ECO:0000256" key="5">
    <source>
        <dbReference type="ARBA" id="ARBA00022989"/>
    </source>
</evidence>
<evidence type="ECO:0000256" key="7">
    <source>
        <dbReference type="RuleBase" id="RU363032"/>
    </source>
</evidence>
<dbReference type="InterPro" id="IPR000515">
    <property type="entry name" value="MetI-like"/>
</dbReference>
<evidence type="ECO:0000313" key="10">
    <source>
        <dbReference type="Proteomes" id="UP000234881"/>
    </source>
</evidence>
<reference evidence="9 10" key="1">
    <citation type="submission" date="2018-01" db="EMBL/GenBank/DDBJ databases">
        <title>The draft genome sequence of Cohaesibacter sp. H1304.</title>
        <authorList>
            <person name="Wang N.-N."/>
            <person name="Du Z.-J."/>
        </authorList>
    </citation>
    <scope>NUCLEOTIDE SEQUENCE [LARGE SCALE GENOMIC DNA]</scope>
    <source>
        <strain evidence="9 10">H1304</strain>
    </source>
</reference>
<feature type="transmembrane region" description="Helical" evidence="7">
    <location>
        <begin position="200"/>
        <end position="226"/>
    </location>
</feature>
<organism evidence="9 10">
    <name type="scientific">Cohaesibacter celericrescens</name>
    <dbReference type="NCBI Taxonomy" id="2067669"/>
    <lineage>
        <taxon>Bacteria</taxon>
        <taxon>Pseudomonadati</taxon>
        <taxon>Pseudomonadota</taxon>
        <taxon>Alphaproteobacteria</taxon>
        <taxon>Hyphomicrobiales</taxon>
        <taxon>Cohaesibacteraceae</taxon>
    </lineage>
</organism>
<sequence>MRTKTSLLGLGFLTPALIMILVFFLIPVVLTGVFAFTNMSTATGIQGGEYMISPKTIRRLESDPLFDKKTLDRLSSTSYRVDEFGLTKALEAKIKPAFLKEIKKNLLGKSFKSRRDFERTLKKLKSRPRSPRALKQAAEPFSRSILNQRYESETAFIAALENLGAPISDEHQQTLIKRAYTGWVWTSENFTNMASKPGTWFVAFNTLLYVTLTLVFNIGFGLFLAISTFYLPAGQASFFRAVWLLPRISPPVLYVLLWKWFTWDSGFLSTITSWFGFPAFNYMLGSIPSAWTVVILINGFVGASLGMLLFSSAIAAIPSSMLHASEVDGASRWQQIRYIIMPQLRWPILFTTSYNTLSLLTSFEYILLATDGGPGGSTTVWSLDAYYVALNNYAGNLEYGNGAAMALVLVIVGVILSLLYLRLFKFDELVAKPRIEN</sequence>
<accession>A0A2N5XW64</accession>
<dbReference type="InterPro" id="IPR035906">
    <property type="entry name" value="MetI-like_sf"/>
</dbReference>
<evidence type="ECO:0000256" key="4">
    <source>
        <dbReference type="ARBA" id="ARBA00022692"/>
    </source>
</evidence>
<dbReference type="AlphaFoldDB" id="A0A2N5XW64"/>
<dbReference type="Proteomes" id="UP000234881">
    <property type="component" value="Unassembled WGS sequence"/>
</dbReference>